<accession>A0A8I1GEM9</accession>
<feature type="signal peptide" evidence="1">
    <location>
        <begin position="1"/>
        <end position="27"/>
    </location>
</feature>
<name>A0A8I1GEM9_9HYPH</name>
<organism evidence="2 3">
    <name type="scientific">Rhodomicrobium udaipurense</name>
    <dbReference type="NCBI Taxonomy" id="1202716"/>
    <lineage>
        <taxon>Bacteria</taxon>
        <taxon>Pseudomonadati</taxon>
        <taxon>Pseudomonadota</taxon>
        <taxon>Alphaproteobacteria</taxon>
        <taxon>Hyphomicrobiales</taxon>
        <taxon>Hyphomicrobiaceae</taxon>
        <taxon>Rhodomicrobium</taxon>
    </lineage>
</organism>
<proteinExistence type="predicted"/>
<dbReference type="EMBL" id="JAEMUK010000014">
    <property type="protein sequence ID" value="MBJ7543389.1"/>
    <property type="molecule type" value="Genomic_DNA"/>
</dbReference>
<protein>
    <submittedName>
        <fullName evidence="2">Uncharacterized protein</fullName>
    </submittedName>
</protein>
<reference evidence="2 3" key="1">
    <citation type="submission" date="2020-12" db="EMBL/GenBank/DDBJ databases">
        <title>Revised draft genomes of Rhodomicrobium vannielii ATCC 17100 and Rhodomicrobium udaipurense JA643.</title>
        <authorList>
            <person name="Conners E.M."/>
            <person name="Davenport E.J."/>
            <person name="Bose A."/>
        </authorList>
    </citation>
    <scope>NUCLEOTIDE SEQUENCE [LARGE SCALE GENOMIC DNA]</scope>
    <source>
        <strain evidence="2 3">JA643</strain>
    </source>
</reference>
<evidence type="ECO:0000256" key="1">
    <source>
        <dbReference type="SAM" id="SignalP"/>
    </source>
</evidence>
<dbReference type="RefSeq" id="WP_037238499.1">
    <property type="nucleotide sequence ID" value="NZ_JAEMUK010000014.1"/>
</dbReference>
<sequence length="182" mass="19376">MRLRFAFWLASLAAVAGATPMPHSAMAQGFGQPMRGPTNILGRSYPGKIKAIGVESMTVNLREGGPQTVLYSDIWRLRRSFASDEPNGSSIVDFGNNRMFIAASFDALVAEVSKKLPLTKFTAPNGDTIYLVANKVTDITGAIPGLHNPASKTVVGTRNGSQQVLETIADTKKVIAAASIAR</sequence>
<keyword evidence="1" id="KW-0732">Signal</keyword>
<evidence type="ECO:0000313" key="3">
    <source>
        <dbReference type="Proteomes" id="UP000623250"/>
    </source>
</evidence>
<dbReference type="Proteomes" id="UP000623250">
    <property type="component" value="Unassembled WGS sequence"/>
</dbReference>
<comment type="caution">
    <text evidence="2">The sequence shown here is derived from an EMBL/GenBank/DDBJ whole genome shotgun (WGS) entry which is preliminary data.</text>
</comment>
<feature type="chain" id="PRO_5034463118" evidence="1">
    <location>
        <begin position="28"/>
        <end position="182"/>
    </location>
</feature>
<keyword evidence="3" id="KW-1185">Reference proteome</keyword>
<evidence type="ECO:0000313" key="2">
    <source>
        <dbReference type="EMBL" id="MBJ7543389.1"/>
    </source>
</evidence>
<dbReference type="AlphaFoldDB" id="A0A8I1GEM9"/>
<gene>
    <name evidence="2" type="ORF">JDN41_07445</name>
</gene>